<reference evidence="2" key="1">
    <citation type="submission" date="2022-02" db="EMBL/GenBank/DDBJ databases">
        <authorList>
            <person name="Henning P.M."/>
            <person name="McCubbin A.G."/>
            <person name="Shore J.S."/>
        </authorList>
    </citation>
    <scope>NUCLEOTIDE SEQUENCE</scope>
    <source>
        <strain evidence="2">F60SS</strain>
        <tissue evidence="2">Leaves</tissue>
    </source>
</reference>
<sequence length="184" mass="20523">DVYCNFARVVTIYTSQHLTQSPHLSFNGTKLYNKLLCFVGGGLCKVQVAAVVVAAWVCLTLVVGSGAVRVGPSKVEEEGEEYPYPAHHKYSAFKTVEFSIDYDTSAADYKEKLIDVMRDQLKYGDGFFGIPSLPSTKVSGLDRFGLVKLNYDDNGQSQVQNRHNRKRPTTTLMGTQHTRMQNSF</sequence>
<evidence type="ECO:0000313" key="2">
    <source>
        <dbReference type="EMBL" id="KAJ4828728.1"/>
    </source>
</evidence>
<organism evidence="2 3">
    <name type="scientific">Turnera subulata</name>
    <dbReference type="NCBI Taxonomy" id="218843"/>
    <lineage>
        <taxon>Eukaryota</taxon>
        <taxon>Viridiplantae</taxon>
        <taxon>Streptophyta</taxon>
        <taxon>Embryophyta</taxon>
        <taxon>Tracheophyta</taxon>
        <taxon>Spermatophyta</taxon>
        <taxon>Magnoliopsida</taxon>
        <taxon>eudicotyledons</taxon>
        <taxon>Gunneridae</taxon>
        <taxon>Pentapetalae</taxon>
        <taxon>rosids</taxon>
        <taxon>fabids</taxon>
        <taxon>Malpighiales</taxon>
        <taxon>Passifloraceae</taxon>
        <taxon>Turnera</taxon>
    </lineage>
</organism>
<proteinExistence type="predicted"/>
<feature type="region of interest" description="Disordered" evidence="1">
    <location>
        <begin position="155"/>
        <end position="184"/>
    </location>
</feature>
<evidence type="ECO:0000313" key="3">
    <source>
        <dbReference type="Proteomes" id="UP001141552"/>
    </source>
</evidence>
<gene>
    <name evidence="2" type="ORF">Tsubulata_033123</name>
</gene>
<dbReference type="AlphaFoldDB" id="A0A9Q0FC00"/>
<dbReference type="EMBL" id="JAKUCV010006097">
    <property type="protein sequence ID" value="KAJ4828728.1"/>
    <property type="molecule type" value="Genomic_DNA"/>
</dbReference>
<evidence type="ECO:0000256" key="1">
    <source>
        <dbReference type="SAM" id="MobiDB-lite"/>
    </source>
</evidence>
<feature type="compositionally biased region" description="Polar residues" evidence="1">
    <location>
        <begin position="169"/>
        <end position="184"/>
    </location>
</feature>
<keyword evidence="3" id="KW-1185">Reference proteome</keyword>
<comment type="caution">
    <text evidence="2">The sequence shown here is derived from an EMBL/GenBank/DDBJ whole genome shotgun (WGS) entry which is preliminary data.</text>
</comment>
<reference evidence="2" key="2">
    <citation type="journal article" date="2023" name="Plants (Basel)">
        <title>Annotation of the Turnera subulata (Passifloraceae) Draft Genome Reveals the S-Locus Evolved after the Divergence of Turneroideae from Passifloroideae in a Stepwise Manner.</title>
        <authorList>
            <person name="Henning P.M."/>
            <person name="Roalson E.H."/>
            <person name="Mir W."/>
            <person name="McCubbin A.G."/>
            <person name="Shore J.S."/>
        </authorList>
    </citation>
    <scope>NUCLEOTIDE SEQUENCE</scope>
    <source>
        <strain evidence="2">F60SS</strain>
    </source>
</reference>
<accession>A0A9Q0FC00</accession>
<feature type="non-terminal residue" evidence="2">
    <location>
        <position position="184"/>
    </location>
</feature>
<feature type="non-terminal residue" evidence="2">
    <location>
        <position position="1"/>
    </location>
</feature>
<protein>
    <submittedName>
        <fullName evidence="2">Uncharacterized protein</fullName>
    </submittedName>
</protein>
<dbReference type="Proteomes" id="UP001141552">
    <property type="component" value="Unassembled WGS sequence"/>
</dbReference>
<name>A0A9Q0FC00_9ROSI</name>